<evidence type="ECO:0000313" key="2">
    <source>
        <dbReference type="EnsemblMetazoa" id="RPRC012898-PA"/>
    </source>
</evidence>
<dbReference type="EnsemblMetazoa" id="RPRC012898-RA">
    <property type="protein sequence ID" value="RPRC012898-PA"/>
    <property type="gene ID" value="RPRC012898"/>
</dbReference>
<dbReference type="EMBL" id="ACPB03010991">
    <property type="status" value="NOT_ANNOTATED_CDS"/>
    <property type="molecule type" value="Genomic_DNA"/>
</dbReference>
<dbReference type="Proteomes" id="UP000015103">
    <property type="component" value="Unassembled WGS sequence"/>
</dbReference>
<protein>
    <recommendedName>
        <fullName evidence="1">FP protein C-terminal domain-containing protein</fullName>
    </recommendedName>
</protein>
<dbReference type="VEuPathDB" id="VectorBase:RPRC012898"/>
<dbReference type="AlphaFoldDB" id="T1I9C6"/>
<dbReference type="Pfam" id="PF25298">
    <property type="entry name" value="Baculo_FP_2nd"/>
    <property type="match status" value="1"/>
</dbReference>
<dbReference type="InterPro" id="IPR057251">
    <property type="entry name" value="FP_C"/>
</dbReference>
<evidence type="ECO:0000313" key="3">
    <source>
        <dbReference type="Proteomes" id="UP000015103"/>
    </source>
</evidence>
<organism evidence="2 3">
    <name type="scientific">Rhodnius prolixus</name>
    <name type="common">Triatomid bug</name>
    <dbReference type="NCBI Taxonomy" id="13249"/>
    <lineage>
        <taxon>Eukaryota</taxon>
        <taxon>Metazoa</taxon>
        <taxon>Ecdysozoa</taxon>
        <taxon>Arthropoda</taxon>
        <taxon>Hexapoda</taxon>
        <taxon>Insecta</taxon>
        <taxon>Pterygota</taxon>
        <taxon>Neoptera</taxon>
        <taxon>Paraneoptera</taxon>
        <taxon>Hemiptera</taxon>
        <taxon>Heteroptera</taxon>
        <taxon>Panheteroptera</taxon>
        <taxon>Cimicomorpha</taxon>
        <taxon>Reduviidae</taxon>
        <taxon>Triatominae</taxon>
        <taxon>Rhodnius</taxon>
    </lineage>
</organism>
<keyword evidence="3" id="KW-1185">Reference proteome</keyword>
<feature type="domain" description="FP protein C-terminal" evidence="1">
    <location>
        <begin position="205"/>
        <end position="252"/>
    </location>
</feature>
<sequence>MPIDKEAAGASSGALQSRPTRGNGDVDINSLIISKLDLLSNDIAACRKEQTSMLAEVKGLKTEFSKLISKLEKELKVCKKKISALITENTKLRERIMSLSRETAFCTQIPFQSSVKIDNLPVTENEDLFNIVKGISDVIGLELNANMVDYIYRRQFGRNNSPSIIIKFLHTSVKNKFIINSKKNKEKLFPGDSNRHIYVNELLSSFNYKLFQSARNLKKQGLLDSVWHRNGLVLIKKDVNDQPRVIRCGEDLLFLNPATGNTTDDDDQEVYDTDTSSVSLGSKRKRKENKPIQPAIANFLVRKTK</sequence>
<proteinExistence type="predicted"/>
<evidence type="ECO:0000259" key="1">
    <source>
        <dbReference type="Pfam" id="PF25298"/>
    </source>
</evidence>
<reference evidence="2" key="1">
    <citation type="submission" date="2015-05" db="UniProtKB">
        <authorList>
            <consortium name="EnsemblMetazoa"/>
        </authorList>
    </citation>
    <scope>IDENTIFICATION</scope>
</reference>
<dbReference type="InParanoid" id="T1I9C6"/>
<dbReference type="HOGENOM" id="CLU_080819_0_0_1"/>
<name>T1I9C6_RHOPR</name>
<dbReference type="eggNOG" id="ENOG502SYNT">
    <property type="taxonomic scope" value="Eukaryota"/>
</dbReference>
<accession>T1I9C6</accession>